<dbReference type="AlphaFoldDB" id="A0A1E3IB34"/>
<dbReference type="SUPFAM" id="SSF46565">
    <property type="entry name" value="Chaperone J-domain"/>
    <property type="match status" value="1"/>
</dbReference>
<name>A0A1E3IB34_9TREE</name>
<dbReference type="InterPro" id="IPR050817">
    <property type="entry name" value="DjlA_DnaK_co-chaperone"/>
</dbReference>
<feature type="region of interest" description="Disordered" evidence="1">
    <location>
        <begin position="1"/>
        <end position="29"/>
    </location>
</feature>
<evidence type="ECO:0000313" key="3">
    <source>
        <dbReference type="Proteomes" id="UP000094043"/>
    </source>
</evidence>
<dbReference type="Pfam" id="PF00226">
    <property type="entry name" value="DnaJ"/>
    <property type="match status" value="1"/>
</dbReference>
<dbReference type="InterPro" id="IPR001623">
    <property type="entry name" value="DnaJ_domain"/>
</dbReference>
<dbReference type="EMBL" id="CP143786">
    <property type="protein sequence ID" value="WVN87707.1"/>
    <property type="molecule type" value="Genomic_DNA"/>
</dbReference>
<dbReference type="GeneID" id="91087106"/>
<dbReference type="CDD" id="cd06257">
    <property type="entry name" value="DnaJ"/>
    <property type="match status" value="1"/>
</dbReference>
<dbReference type="PROSITE" id="PS50076">
    <property type="entry name" value="DNAJ_2"/>
    <property type="match status" value="1"/>
</dbReference>
<evidence type="ECO:0000313" key="2">
    <source>
        <dbReference type="EMBL" id="WVN87707.1"/>
    </source>
</evidence>
<organism evidence="2 3">
    <name type="scientific">Cryptococcus depauperatus CBS 7841</name>
    <dbReference type="NCBI Taxonomy" id="1295531"/>
    <lineage>
        <taxon>Eukaryota</taxon>
        <taxon>Fungi</taxon>
        <taxon>Dikarya</taxon>
        <taxon>Basidiomycota</taxon>
        <taxon>Agaricomycotina</taxon>
        <taxon>Tremellomycetes</taxon>
        <taxon>Tremellales</taxon>
        <taxon>Cryptococcaceae</taxon>
        <taxon>Cryptococcus</taxon>
    </lineage>
</organism>
<reference evidence="2" key="2">
    <citation type="journal article" date="2022" name="Elife">
        <title>Obligate sexual reproduction of a homothallic fungus closely related to the Cryptococcus pathogenic species complex.</title>
        <authorList>
            <person name="Passer A.R."/>
            <person name="Clancey S.A."/>
            <person name="Shea T."/>
            <person name="David-Palma M."/>
            <person name="Averette A.F."/>
            <person name="Boekhout T."/>
            <person name="Porcel B.M."/>
            <person name="Nowrousian M."/>
            <person name="Cuomo C.A."/>
            <person name="Sun S."/>
            <person name="Heitman J."/>
            <person name="Coelho M.A."/>
        </authorList>
    </citation>
    <scope>NUCLEOTIDE SEQUENCE</scope>
    <source>
        <strain evidence="2">CBS 7841</strain>
    </source>
</reference>
<proteinExistence type="predicted"/>
<dbReference type="OrthoDB" id="445556at2759"/>
<dbReference type="Proteomes" id="UP000094043">
    <property type="component" value="Chromosome 3"/>
</dbReference>
<dbReference type="SMART" id="SM00271">
    <property type="entry name" value="DnaJ"/>
    <property type="match status" value="1"/>
</dbReference>
<dbReference type="VEuPathDB" id="FungiDB:L203_04700"/>
<gene>
    <name evidence="2" type="ORF">L203_102895</name>
</gene>
<accession>A0A1E3IB34</accession>
<dbReference type="PRINTS" id="PR00625">
    <property type="entry name" value="JDOMAIN"/>
</dbReference>
<reference evidence="2" key="1">
    <citation type="submission" date="2016-06" db="EMBL/GenBank/DDBJ databases">
        <authorList>
            <person name="Cuomo C."/>
            <person name="Litvintseva A."/>
            <person name="Heitman J."/>
            <person name="Chen Y."/>
            <person name="Sun S."/>
            <person name="Springer D."/>
            <person name="Dromer F."/>
            <person name="Young S."/>
            <person name="Zeng Q."/>
            <person name="Chapman S."/>
            <person name="Gujja S."/>
            <person name="Saif S."/>
            <person name="Birren B."/>
        </authorList>
    </citation>
    <scope>NUCLEOTIDE SEQUENCE</scope>
    <source>
        <strain evidence="2">CBS 7841</strain>
    </source>
</reference>
<reference evidence="2" key="3">
    <citation type="submission" date="2024-01" db="EMBL/GenBank/DDBJ databases">
        <authorList>
            <person name="Coelho M.A."/>
            <person name="David-Palma M."/>
            <person name="Shea T."/>
            <person name="Sun S."/>
            <person name="Cuomo C.A."/>
            <person name="Heitman J."/>
        </authorList>
    </citation>
    <scope>NUCLEOTIDE SEQUENCE</scope>
    <source>
        <strain evidence="2">CBS 7841</strain>
    </source>
</reference>
<dbReference type="KEGG" id="cdep:91087106"/>
<protein>
    <submittedName>
        <fullName evidence="2">Uncharacterized protein</fullName>
    </submittedName>
</protein>
<dbReference type="RefSeq" id="XP_066068407.1">
    <property type="nucleotide sequence ID" value="XM_066212310.1"/>
</dbReference>
<dbReference type="PANTHER" id="PTHR24074">
    <property type="entry name" value="CO-CHAPERONE PROTEIN DJLA"/>
    <property type="match status" value="1"/>
</dbReference>
<sequence>MPDDTLDQQPSSSRLGVTELRASMSTEEKKRQNALWQHYTFPERGRNGGSPDPFEILGLDHNADQLQVKQQYYKLALLLHPDSSHPSSSPDHFAALNKAYNLLSKPSSRSIYLKTGYGWDLNSLSSVDAQMRAEIARRRNGGSAAWNNANRQYRDHEAGKGAWGNFDGSQGWKSFESSNNGFEPPTASSREERYMSNQRFLAVIGLTSAVVGWLHWNRLNWATDTHREMLNRKDIDASHALAQARHEAALHGHIRREKIRQRVREAELFRELEAAKQGHMSRSDENSV</sequence>
<keyword evidence="3" id="KW-1185">Reference proteome</keyword>
<evidence type="ECO:0000256" key="1">
    <source>
        <dbReference type="SAM" id="MobiDB-lite"/>
    </source>
</evidence>
<dbReference type="Gene3D" id="1.10.287.110">
    <property type="entry name" value="DnaJ domain"/>
    <property type="match status" value="1"/>
</dbReference>
<dbReference type="InterPro" id="IPR036869">
    <property type="entry name" value="J_dom_sf"/>
</dbReference>